<dbReference type="SMART" id="SM00685">
    <property type="entry name" value="DM14"/>
    <property type="match status" value="1"/>
</dbReference>
<reference evidence="3" key="1">
    <citation type="submission" date="2021-06" db="EMBL/GenBank/DDBJ databases">
        <title>Parelaphostrongylus tenuis whole genome reference sequence.</title>
        <authorList>
            <person name="Garwood T.J."/>
            <person name="Larsen P.A."/>
            <person name="Fountain-Jones N.M."/>
            <person name="Garbe J.R."/>
            <person name="Macchietto M.G."/>
            <person name="Kania S.A."/>
            <person name="Gerhold R.W."/>
            <person name="Richards J.E."/>
            <person name="Wolf T.M."/>
        </authorList>
    </citation>
    <scope>NUCLEOTIDE SEQUENCE</scope>
    <source>
        <strain evidence="3">MNPRO001-30</strain>
        <tissue evidence="3">Meninges</tissue>
    </source>
</reference>
<dbReference type="GO" id="GO:0001227">
    <property type="term" value="F:DNA-binding transcription repressor activity, RNA polymerase II-specific"/>
    <property type="evidence" value="ECO:0007669"/>
    <property type="project" value="InterPro"/>
</dbReference>
<organism evidence="3 4">
    <name type="scientific">Parelaphostrongylus tenuis</name>
    <name type="common">Meningeal worm</name>
    <dbReference type="NCBI Taxonomy" id="148309"/>
    <lineage>
        <taxon>Eukaryota</taxon>
        <taxon>Metazoa</taxon>
        <taxon>Ecdysozoa</taxon>
        <taxon>Nematoda</taxon>
        <taxon>Chromadorea</taxon>
        <taxon>Rhabditida</taxon>
        <taxon>Rhabditina</taxon>
        <taxon>Rhabditomorpha</taxon>
        <taxon>Strongyloidea</taxon>
        <taxon>Metastrongylidae</taxon>
        <taxon>Parelaphostrongylus</taxon>
    </lineage>
</organism>
<dbReference type="PANTHER" id="PTHR13076:SF9">
    <property type="entry name" value="COILED-COIL AND C2 DOMAIN-CONTAINING PROTEIN 1-LIKE"/>
    <property type="match status" value="1"/>
</dbReference>
<evidence type="ECO:0000313" key="3">
    <source>
        <dbReference type="EMBL" id="KAJ1356352.1"/>
    </source>
</evidence>
<sequence length="241" mass="26209">MDFSEFEKAVYGGNVEEDEELLAELLALQKEEEAKQRRSSPMPPSRPTASPATKVGISPALGVDPAMLAAALADNVEVDEHALENDEDLLAELSGLIGSKETGSTAEPAGPGHVSKLPDSAMVSRLSGLLSVYEKLLSASNREGNTLKIRRHERTVDRLKGLLSKAQRGEDIDESEIPPEPPSVTSIPRDEQMETTAPQPPPIPKRSTSASSPLSTMLPRLFLSVHHRQQRLRKNVLIQKN</sequence>
<evidence type="ECO:0000259" key="2">
    <source>
        <dbReference type="SMART" id="SM00685"/>
    </source>
</evidence>
<feature type="region of interest" description="Disordered" evidence="1">
    <location>
        <begin position="161"/>
        <end position="215"/>
    </location>
</feature>
<evidence type="ECO:0000256" key="1">
    <source>
        <dbReference type="SAM" id="MobiDB-lite"/>
    </source>
</evidence>
<accession>A0AAD5QN30</accession>
<dbReference type="PANTHER" id="PTHR13076">
    <property type="entry name" value="COILED-COIL AND C2 DOMAIN-CONTAINING PROTEIN 1-LIKE"/>
    <property type="match status" value="1"/>
</dbReference>
<feature type="region of interest" description="Disordered" evidence="1">
    <location>
        <begin position="28"/>
        <end position="58"/>
    </location>
</feature>
<proteinExistence type="predicted"/>
<feature type="domain" description="DM14" evidence="2">
    <location>
        <begin position="126"/>
        <end position="181"/>
    </location>
</feature>
<dbReference type="InterPro" id="IPR039725">
    <property type="entry name" value="CC2D1A/B"/>
</dbReference>
<feature type="compositionally biased region" description="Polar residues" evidence="1">
    <location>
        <begin position="206"/>
        <end position="215"/>
    </location>
</feature>
<protein>
    <recommendedName>
        <fullName evidence="2">DM14 domain-containing protein</fullName>
    </recommendedName>
</protein>
<dbReference type="Proteomes" id="UP001196413">
    <property type="component" value="Unassembled WGS sequence"/>
</dbReference>
<dbReference type="Pfam" id="PF21528">
    <property type="entry name" value="CC2D1A-B_DM14"/>
    <property type="match status" value="1"/>
</dbReference>
<feature type="region of interest" description="Disordered" evidence="1">
    <location>
        <begin position="94"/>
        <end position="117"/>
    </location>
</feature>
<dbReference type="AlphaFoldDB" id="A0AAD5QN30"/>
<dbReference type="InterPro" id="IPR006608">
    <property type="entry name" value="CC2D1A/B_DM14"/>
</dbReference>
<evidence type="ECO:0000313" key="4">
    <source>
        <dbReference type="Proteomes" id="UP001196413"/>
    </source>
</evidence>
<name>A0AAD5QN30_PARTN</name>
<keyword evidence="4" id="KW-1185">Reference proteome</keyword>
<dbReference type="EMBL" id="JAHQIW010002789">
    <property type="protein sequence ID" value="KAJ1356352.1"/>
    <property type="molecule type" value="Genomic_DNA"/>
</dbReference>
<comment type="caution">
    <text evidence="3">The sequence shown here is derived from an EMBL/GenBank/DDBJ whole genome shotgun (WGS) entry which is preliminary data.</text>
</comment>
<gene>
    <name evidence="3" type="ORF">KIN20_014053</name>
</gene>